<dbReference type="InterPro" id="IPR029058">
    <property type="entry name" value="AB_hydrolase_fold"/>
</dbReference>
<dbReference type="Gene3D" id="3.40.50.1820">
    <property type="entry name" value="alpha/beta hydrolase"/>
    <property type="match status" value="1"/>
</dbReference>
<proteinExistence type="predicted"/>
<keyword evidence="1" id="KW-0732">Signal</keyword>
<name>A0AAU7AYT8_9ACTN</name>
<dbReference type="EMBL" id="CP114014">
    <property type="protein sequence ID" value="XAY06808.1"/>
    <property type="molecule type" value="Genomic_DNA"/>
</dbReference>
<dbReference type="SUPFAM" id="SSF53474">
    <property type="entry name" value="alpha/beta-Hydrolases"/>
    <property type="match status" value="1"/>
</dbReference>
<dbReference type="PANTHER" id="PTHR48098">
    <property type="entry name" value="ENTEROCHELIN ESTERASE-RELATED"/>
    <property type="match status" value="1"/>
</dbReference>
<protein>
    <recommendedName>
        <fullName evidence="3">Esterase</fullName>
    </recommendedName>
</protein>
<sequence>MRRVLLATAVLLGLVAAPAAHAGRVQTIELPARGSEVVAQTDYAYPGPPKATVLLPNGYDPAKAYPLVLLLHGRGSDYQWWVEYVKADEVLADLNAVVVMPEASAGWYTDWWGGGRRGAPAWETYFLDQVLPQVRGRYAIRPERRYHAVVGVSMGGMGATYLGGRLPGFFGSVASISGWLDYERYPFVGSSLMGVLNGRTPDPLVVVGPEGSPYSRGHNPRRLVANLAHTRVFLATGDGTLSARGYEPGNEPNGPIANAFEAIVRPMNDSYAEAAQSAGLDVTYTPHAGVHDAPDFRFDLAGAVRWGLFEPVAERPAEWVNQTVATRGQLWDVGYRFDPPPDGVVRFRRSGSRLRVAGARTTAALTFPGGCSTTVVLPADVTVPATPCAVLSVAVRPSRVLAGRRTTVRVQVTPAVPGARVRIGRHQARTDARGRAVVRVCFPGRRTVRTTADAAGHRRGTAPLRVTRAVGRRAC</sequence>
<dbReference type="GO" id="GO:0016747">
    <property type="term" value="F:acyltransferase activity, transferring groups other than amino-acyl groups"/>
    <property type="evidence" value="ECO:0007669"/>
    <property type="project" value="TreeGrafter"/>
</dbReference>
<dbReference type="AlphaFoldDB" id="A0AAU7AYT8"/>
<feature type="signal peptide" evidence="1">
    <location>
        <begin position="1"/>
        <end position="22"/>
    </location>
</feature>
<reference evidence="2" key="1">
    <citation type="submission" date="2022-12" db="EMBL/GenBank/DDBJ databases">
        <title>Paraconexibacter alkalitolerans sp. nov. and Baekduia alba sp. nov., isolated from soil and emended description of the genera Paraconexibacter (Chun et al., 2020) and Baekduia (An et al., 2020).</title>
        <authorList>
            <person name="Vieira S."/>
            <person name="Huber K.J."/>
            <person name="Geppert A."/>
            <person name="Wolf J."/>
            <person name="Neumann-Schaal M."/>
            <person name="Muesken M."/>
            <person name="Overmann J."/>
        </authorList>
    </citation>
    <scope>NUCLEOTIDE SEQUENCE</scope>
    <source>
        <strain evidence="2">AEG42_29</strain>
    </source>
</reference>
<dbReference type="KEGG" id="parq:DSM112329_03686"/>
<feature type="chain" id="PRO_5043997412" description="Esterase" evidence="1">
    <location>
        <begin position="23"/>
        <end position="475"/>
    </location>
</feature>
<dbReference type="RefSeq" id="WP_354698025.1">
    <property type="nucleotide sequence ID" value="NZ_CP114014.1"/>
</dbReference>
<dbReference type="Pfam" id="PF00756">
    <property type="entry name" value="Esterase"/>
    <property type="match status" value="1"/>
</dbReference>
<evidence type="ECO:0008006" key="3">
    <source>
        <dbReference type="Google" id="ProtNLM"/>
    </source>
</evidence>
<accession>A0AAU7AYT8</accession>
<dbReference type="InterPro" id="IPR050583">
    <property type="entry name" value="Mycobacterial_A85_antigen"/>
</dbReference>
<dbReference type="PANTHER" id="PTHR48098:SF1">
    <property type="entry name" value="DIACYLGLYCEROL ACYLTRANSFERASE_MYCOLYLTRANSFERASE AG85A"/>
    <property type="match status" value="1"/>
</dbReference>
<evidence type="ECO:0000313" key="2">
    <source>
        <dbReference type="EMBL" id="XAY06808.1"/>
    </source>
</evidence>
<gene>
    <name evidence="2" type="ORF">DSM112329_03686</name>
</gene>
<dbReference type="InterPro" id="IPR000801">
    <property type="entry name" value="Esterase-like"/>
</dbReference>
<evidence type="ECO:0000256" key="1">
    <source>
        <dbReference type="SAM" id="SignalP"/>
    </source>
</evidence>
<organism evidence="2">
    <name type="scientific">Paraconexibacter sp. AEG42_29</name>
    <dbReference type="NCBI Taxonomy" id="2997339"/>
    <lineage>
        <taxon>Bacteria</taxon>
        <taxon>Bacillati</taxon>
        <taxon>Actinomycetota</taxon>
        <taxon>Thermoleophilia</taxon>
        <taxon>Solirubrobacterales</taxon>
        <taxon>Paraconexibacteraceae</taxon>
        <taxon>Paraconexibacter</taxon>
    </lineage>
</organism>